<feature type="compositionally biased region" description="Polar residues" evidence="1">
    <location>
        <begin position="63"/>
        <end position="77"/>
    </location>
</feature>
<reference evidence="2" key="1">
    <citation type="submission" date="2015-12" db="EMBL/GenBank/DDBJ databases">
        <title>Gene expression during late stages of embryo sac development: a critical building block for successful pollen-pistil interactions.</title>
        <authorList>
            <person name="Liu Y."/>
            <person name="Joly V."/>
            <person name="Sabar M."/>
            <person name="Matton D.P."/>
        </authorList>
    </citation>
    <scope>NUCLEOTIDE SEQUENCE</scope>
</reference>
<organism evidence="2">
    <name type="scientific">Solanum chacoense</name>
    <name type="common">Chaco potato</name>
    <dbReference type="NCBI Taxonomy" id="4108"/>
    <lineage>
        <taxon>Eukaryota</taxon>
        <taxon>Viridiplantae</taxon>
        <taxon>Streptophyta</taxon>
        <taxon>Embryophyta</taxon>
        <taxon>Tracheophyta</taxon>
        <taxon>Spermatophyta</taxon>
        <taxon>Magnoliopsida</taxon>
        <taxon>eudicotyledons</taxon>
        <taxon>Gunneridae</taxon>
        <taxon>Pentapetalae</taxon>
        <taxon>asterids</taxon>
        <taxon>lamiids</taxon>
        <taxon>Solanales</taxon>
        <taxon>Solanaceae</taxon>
        <taxon>Solanoideae</taxon>
        <taxon>Solaneae</taxon>
        <taxon>Solanum</taxon>
    </lineage>
</organism>
<accession>A0A0V0HEW7</accession>
<feature type="region of interest" description="Disordered" evidence="1">
    <location>
        <begin position="48"/>
        <end position="77"/>
    </location>
</feature>
<proteinExistence type="predicted"/>
<sequence>MKMATTRSIYETKTNDMFLDLFMPSFRNDHADLLCIVQISTSTSHTSLFKNAQERKPKKVLKQCQQQRQDPSMKQRK</sequence>
<dbReference type="EMBL" id="GEDG01020660">
    <property type="protein sequence ID" value="JAP18943.1"/>
    <property type="molecule type" value="Transcribed_RNA"/>
</dbReference>
<name>A0A0V0HEW7_SOLCH</name>
<protein>
    <submittedName>
        <fullName evidence="2">Putative ovule protein</fullName>
    </submittedName>
</protein>
<evidence type="ECO:0000256" key="1">
    <source>
        <dbReference type="SAM" id="MobiDB-lite"/>
    </source>
</evidence>
<evidence type="ECO:0000313" key="2">
    <source>
        <dbReference type="EMBL" id="JAP18943.1"/>
    </source>
</evidence>
<dbReference type="AlphaFoldDB" id="A0A0V0HEW7"/>